<feature type="active site" evidence="5">
    <location>
        <position position="22"/>
    </location>
</feature>
<dbReference type="InterPro" id="IPR017968">
    <property type="entry name" value="Acylphosphatase_CS"/>
</dbReference>
<proteinExistence type="inferred from homology"/>
<evidence type="ECO:0000259" key="7">
    <source>
        <dbReference type="PROSITE" id="PS51160"/>
    </source>
</evidence>
<evidence type="ECO:0000256" key="6">
    <source>
        <dbReference type="RuleBase" id="RU004168"/>
    </source>
</evidence>
<dbReference type="Proteomes" id="UP000250462">
    <property type="component" value="Unassembled WGS sequence"/>
</dbReference>
<dbReference type="InterPro" id="IPR020456">
    <property type="entry name" value="Acylphosphatase"/>
</dbReference>
<evidence type="ECO:0000256" key="4">
    <source>
        <dbReference type="ARBA" id="ARBA00047645"/>
    </source>
</evidence>
<feature type="active site" evidence="5">
    <location>
        <position position="40"/>
    </location>
</feature>
<name>A0A329R2I3_9ACTN</name>
<dbReference type="PRINTS" id="PR00112">
    <property type="entry name" value="ACYLPHPHTASE"/>
</dbReference>
<evidence type="ECO:0000256" key="1">
    <source>
        <dbReference type="ARBA" id="ARBA00005614"/>
    </source>
</evidence>
<evidence type="ECO:0000256" key="2">
    <source>
        <dbReference type="ARBA" id="ARBA00012150"/>
    </source>
</evidence>
<keyword evidence="9" id="KW-1185">Reference proteome</keyword>
<dbReference type="GO" id="GO:0003998">
    <property type="term" value="F:acylphosphatase activity"/>
    <property type="evidence" value="ECO:0007669"/>
    <property type="project" value="UniProtKB-EC"/>
</dbReference>
<evidence type="ECO:0000256" key="3">
    <source>
        <dbReference type="ARBA" id="ARBA00015991"/>
    </source>
</evidence>
<evidence type="ECO:0000256" key="5">
    <source>
        <dbReference type="PROSITE-ProRule" id="PRU00520"/>
    </source>
</evidence>
<dbReference type="SUPFAM" id="SSF54975">
    <property type="entry name" value="Acylphosphatase/BLUF domain-like"/>
    <property type="match status" value="1"/>
</dbReference>
<evidence type="ECO:0000313" key="8">
    <source>
        <dbReference type="EMBL" id="RAW18855.1"/>
    </source>
</evidence>
<comment type="catalytic activity">
    <reaction evidence="4 5">
        <text>an acyl phosphate + H2O = a carboxylate + phosphate + H(+)</text>
        <dbReference type="Rhea" id="RHEA:14965"/>
        <dbReference type="ChEBI" id="CHEBI:15377"/>
        <dbReference type="ChEBI" id="CHEBI:15378"/>
        <dbReference type="ChEBI" id="CHEBI:29067"/>
        <dbReference type="ChEBI" id="CHEBI:43474"/>
        <dbReference type="ChEBI" id="CHEBI:59918"/>
        <dbReference type="EC" id="3.6.1.7"/>
    </reaction>
</comment>
<reference evidence="8 9" key="1">
    <citation type="submission" date="2018-06" db="EMBL/GenBank/DDBJ databases">
        <title>Phytoactinopolyspora halophila sp. nov., a novel halophilic actinomycete isolated from a saline soil in China.</title>
        <authorList>
            <person name="Tang S.-K."/>
        </authorList>
    </citation>
    <scope>NUCLEOTIDE SEQUENCE [LARGE SCALE GENOMIC DNA]</scope>
    <source>
        <strain evidence="8 9">YIM 96934</strain>
    </source>
</reference>
<dbReference type="EC" id="3.6.1.7" evidence="2 5"/>
<comment type="caution">
    <text evidence="8">The sequence shown here is derived from an EMBL/GenBank/DDBJ whole genome shotgun (WGS) entry which is preliminary data.</text>
</comment>
<organism evidence="8 9">
    <name type="scientific">Phytoactinopolyspora halophila</name>
    <dbReference type="NCBI Taxonomy" id="1981511"/>
    <lineage>
        <taxon>Bacteria</taxon>
        <taxon>Bacillati</taxon>
        <taxon>Actinomycetota</taxon>
        <taxon>Actinomycetes</taxon>
        <taxon>Jiangellales</taxon>
        <taxon>Jiangellaceae</taxon>
        <taxon>Phytoactinopolyspora</taxon>
    </lineage>
</organism>
<dbReference type="PANTHER" id="PTHR47268">
    <property type="entry name" value="ACYLPHOSPHATASE"/>
    <property type="match status" value="1"/>
</dbReference>
<dbReference type="RefSeq" id="WP_112256566.1">
    <property type="nucleotide sequence ID" value="NZ_QMIG01000001.1"/>
</dbReference>
<protein>
    <recommendedName>
        <fullName evidence="3 5">acylphosphatase</fullName>
        <ecNumber evidence="2 5">3.6.1.7</ecNumber>
    </recommendedName>
</protein>
<feature type="domain" description="Acylphosphatase-like" evidence="7">
    <location>
        <begin position="7"/>
        <end position="92"/>
    </location>
</feature>
<dbReference type="PROSITE" id="PS00151">
    <property type="entry name" value="ACYLPHOSPHATASE_2"/>
    <property type="match status" value="1"/>
</dbReference>
<dbReference type="AlphaFoldDB" id="A0A329R2I3"/>
<comment type="similarity">
    <text evidence="1 6">Belongs to the acylphosphatase family.</text>
</comment>
<evidence type="ECO:0000313" key="9">
    <source>
        <dbReference type="Proteomes" id="UP000250462"/>
    </source>
</evidence>
<gene>
    <name evidence="8" type="ORF">DPM12_02020</name>
</gene>
<dbReference type="Pfam" id="PF00708">
    <property type="entry name" value="Acylphosphatase"/>
    <property type="match status" value="1"/>
</dbReference>
<dbReference type="PROSITE" id="PS51160">
    <property type="entry name" value="ACYLPHOSPHATASE_3"/>
    <property type="match status" value="1"/>
</dbReference>
<keyword evidence="5" id="KW-0378">Hydrolase</keyword>
<dbReference type="InterPro" id="IPR001792">
    <property type="entry name" value="Acylphosphatase-like_dom"/>
</dbReference>
<dbReference type="PANTHER" id="PTHR47268:SF4">
    <property type="entry name" value="ACYLPHOSPHATASE"/>
    <property type="match status" value="1"/>
</dbReference>
<accession>A0A329R2I3</accession>
<dbReference type="OrthoDB" id="3182027at2"/>
<dbReference type="InterPro" id="IPR036046">
    <property type="entry name" value="Acylphosphatase-like_dom_sf"/>
</dbReference>
<dbReference type="Gene3D" id="3.30.70.100">
    <property type="match status" value="1"/>
</dbReference>
<dbReference type="EMBL" id="QMIG01000001">
    <property type="protein sequence ID" value="RAW18855.1"/>
    <property type="molecule type" value="Genomic_DNA"/>
</dbReference>
<sequence length="92" mass="10072">MSASVIRRRVVAHGRVQGVFFRDTCRREAARNQVSGWVRNVPDGSVEAVFEGPPEGVEAMVAWAHEGPPAAKVERVDVTEEPVEGNDGFRIS</sequence>